<dbReference type="PANTHER" id="PTHR30055:SF238">
    <property type="entry name" value="MYCOFACTOCIN BIOSYNTHESIS TRANSCRIPTIONAL REGULATOR MFTR-RELATED"/>
    <property type="match status" value="1"/>
</dbReference>
<name>A0ABS6AX52_9NOCA</name>
<dbReference type="Gene3D" id="1.10.357.10">
    <property type="entry name" value="Tetracycline Repressor, domain 2"/>
    <property type="match status" value="1"/>
</dbReference>
<protein>
    <submittedName>
        <fullName evidence="6">TetR/AcrR family transcriptional regulator</fullName>
    </submittedName>
</protein>
<evidence type="ECO:0000256" key="2">
    <source>
        <dbReference type="ARBA" id="ARBA00023125"/>
    </source>
</evidence>
<dbReference type="RefSeq" id="WP_215917556.1">
    <property type="nucleotide sequence ID" value="NZ_JAHKNI010000004.1"/>
</dbReference>
<evidence type="ECO:0000313" key="6">
    <source>
        <dbReference type="EMBL" id="MBU3062646.1"/>
    </source>
</evidence>
<dbReference type="EMBL" id="JAHKNI010000011">
    <property type="protein sequence ID" value="MBU3065520.1"/>
    <property type="molecule type" value="Genomic_DNA"/>
</dbReference>
<proteinExistence type="predicted"/>
<keyword evidence="2 4" id="KW-0238">DNA-binding</keyword>
<gene>
    <name evidence="6" type="ORF">KO481_14080</name>
    <name evidence="7" type="ORF">KO481_28830</name>
</gene>
<dbReference type="PANTHER" id="PTHR30055">
    <property type="entry name" value="HTH-TYPE TRANSCRIPTIONAL REGULATOR RUTR"/>
    <property type="match status" value="1"/>
</dbReference>
<evidence type="ECO:0000256" key="1">
    <source>
        <dbReference type="ARBA" id="ARBA00023015"/>
    </source>
</evidence>
<dbReference type="Proteomes" id="UP000733379">
    <property type="component" value="Unassembled WGS sequence"/>
</dbReference>
<keyword evidence="8" id="KW-1185">Reference proteome</keyword>
<dbReference type="InterPro" id="IPR001647">
    <property type="entry name" value="HTH_TetR"/>
</dbReference>
<dbReference type="Pfam" id="PF00440">
    <property type="entry name" value="TetR_N"/>
    <property type="match status" value="1"/>
</dbReference>
<dbReference type="InterPro" id="IPR009057">
    <property type="entry name" value="Homeodomain-like_sf"/>
</dbReference>
<organism evidence="6 8">
    <name type="scientific">Nocardia albiluteola</name>
    <dbReference type="NCBI Taxonomy" id="2842303"/>
    <lineage>
        <taxon>Bacteria</taxon>
        <taxon>Bacillati</taxon>
        <taxon>Actinomycetota</taxon>
        <taxon>Actinomycetes</taxon>
        <taxon>Mycobacteriales</taxon>
        <taxon>Nocardiaceae</taxon>
        <taxon>Nocardia</taxon>
    </lineage>
</organism>
<feature type="domain" description="HTH tetR-type" evidence="5">
    <location>
        <begin position="6"/>
        <end position="66"/>
    </location>
</feature>
<dbReference type="PROSITE" id="PS50977">
    <property type="entry name" value="HTH_TETR_2"/>
    <property type="match status" value="1"/>
</dbReference>
<evidence type="ECO:0000313" key="7">
    <source>
        <dbReference type="EMBL" id="MBU3065520.1"/>
    </source>
</evidence>
<evidence type="ECO:0000313" key="8">
    <source>
        <dbReference type="Proteomes" id="UP000733379"/>
    </source>
</evidence>
<dbReference type="SUPFAM" id="SSF46689">
    <property type="entry name" value="Homeodomain-like"/>
    <property type="match status" value="1"/>
</dbReference>
<evidence type="ECO:0000256" key="3">
    <source>
        <dbReference type="ARBA" id="ARBA00023163"/>
    </source>
</evidence>
<accession>A0ABS6AX52</accession>
<dbReference type="EMBL" id="JAHKNI010000004">
    <property type="protein sequence ID" value="MBU3062646.1"/>
    <property type="molecule type" value="Genomic_DNA"/>
</dbReference>
<comment type="caution">
    <text evidence="6">The sequence shown here is derived from an EMBL/GenBank/DDBJ whole genome shotgun (WGS) entry which is preliminary data.</text>
</comment>
<keyword evidence="1" id="KW-0805">Transcription regulation</keyword>
<evidence type="ECO:0000259" key="5">
    <source>
        <dbReference type="PROSITE" id="PS50977"/>
    </source>
</evidence>
<dbReference type="PRINTS" id="PR00455">
    <property type="entry name" value="HTHTETR"/>
</dbReference>
<sequence>MARWEGNTPDRLAEAALDLFEEQGYDRTTVAQIARRANLTERSFYRWFSDKREVLFGGGRELEEHLVAAIEAVPAGTGALRTLLTACTTATAVFRPREHLERRAAIIAANPPLRERELIKLVSLSEALTAALLRRGHDRETARLATDLGMAVMRLTAERCMADENADYAEVLWASAADLVAVAADGAPSAIASGESPGSGT</sequence>
<keyword evidence="3" id="KW-0804">Transcription</keyword>
<dbReference type="InterPro" id="IPR050109">
    <property type="entry name" value="HTH-type_TetR-like_transc_reg"/>
</dbReference>
<feature type="DNA-binding region" description="H-T-H motif" evidence="4">
    <location>
        <begin position="29"/>
        <end position="48"/>
    </location>
</feature>
<reference evidence="6 8" key="1">
    <citation type="submission" date="2021-06" db="EMBL/GenBank/DDBJ databases">
        <title>Actinomycetes sequencing.</title>
        <authorList>
            <person name="Shan Q."/>
        </authorList>
    </citation>
    <scope>NUCLEOTIDE SEQUENCE [LARGE SCALE GENOMIC DNA]</scope>
    <source>
        <strain evidence="6 8">NEAU-G5</strain>
    </source>
</reference>
<evidence type="ECO:0000256" key="4">
    <source>
        <dbReference type="PROSITE-ProRule" id="PRU00335"/>
    </source>
</evidence>